<dbReference type="Gene3D" id="3.20.20.80">
    <property type="entry name" value="Glycosidases"/>
    <property type="match status" value="1"/>
</dbReference>
<dbReference type="InterPro" id="IPR008979">
    <property type="entry name" value="Galactose-bd-like_sf"/>
</dbReference>
<accession>A0A147HYH2</accession>
<dbReference type="Pfam" id="PF18565">
    <property type="entry name" value="Glyco_hydro2_C5"/>
    <property type="match status" value="1"/>
</dbReference>
<feature type="signal peptide" evidence="4">
    <location>
        <begin position="1"/>
        <end position="24"/>
    </location>
</feature>
<dbReference type="InterPro" id="IPR036156">
    <property type="entry name" value="Beta-gal/glucu_dom_sf"/>
</dbReference>
<reference evidence="9 10" key="1">
    <citation type="journal article" date="2016" name="Front. Microbiol.">
        <title>Genomic Resource of Rice Seed Associated Bacteria.</title>
        <authorList>
            <person name="Midha S."/>
            <person name="Bansal K."/>
            <person name="Sharma S."/>
            <person name="Kumar N."/>
            <person name="Patil P.P."/>
            <person name="Chaudhry V."/>
            <person name="Patil P.B."/>
        </authorList>
    </citation>
    <scope>NUCLEOTIDE SEQUENCE [LARGE SCALE GENOMIC DNA]</scope>
    <source>
        <strain evidence="9 10">NS334</strain>
    </source>
</reference>
<keyword evidence="2" id="KW-0378">Hydrolase</keyword>
<feature type="chain" id="PRO_5007547997" evidence="4">
    <location>
        <begin position="25"/>
        <end position="963"/>
    </location>
</feature>
<dbReference type="GO" id="GO:0004553">
    <property type="term" value="F:hydrolase activity, hydrolyzing O-glycosyl compounds"/>
    <property type="evidence" value="ECO:0007669"/>
    <property type="project" value="InterPro"/>
</dbReference>
<keyword evidence="4" id="KW-0732">Signal</keyword>
<dbReference type="Pfam" id="PF16355">
    <property type="entry name" value="DUF4982"/>
    <property type="match status" value="1"/>
</dbReference>
<evidence type="ECO:0000256" key="2">
    <source>
        <dbReference type="ARBA" id="ARBA00022801"/>
    </source>
</evidence>
<feature type="domain" description="Glycoside hydrolase family 2" evidence="8">
    <location>
        <begin position="711"/>
        <end position="811"/>
    </location>
</feature>
<feature type="domain" description="Glycoside hydrolase family 2 immunoglobulin-like beta-sandwich" evidence="5">
    <location>
        <begin position="234"/>
        <end position="337"/>
    </location>
</feature>
<feature type="domain" description="Glycoside hydrolase family 2 catalytic" evidence="6">
    <location>
        <begin position="428"/>
        <end position="539"/>
    </location>
</feature>
<dbReference type="PATRIC" id="fig|869719.3.peg.2700"/>
<evidence type="ECO:0000259" key="8">
    <source>
        <dbReference type="Pfam" id="PF18565"/>
    </source>
</evidence>
<evidence type="ECO:0000256" key="3">
    <source>
        <dbReference type="ARBA" id="ARBA00023295"/>
    </source>
</evidence>
<comment type="caution">
    <text evidence="9">The sequence shown here is derived from an EMBL/GenBank/DDBJ whole genome shotgun (WGS) entry which is preliminary data.</text>
</comment>
<dbReference type="InterPro" id="IPR006102">
    <property type="entry name" value="Ig-like_GH2"/>
</dbReference>
<dbReference type="Pfam" id="PF02836">
    <property type="entry name" value="Glyco_hydro_2_C"/>
    <property type="match status" value="2"/>
</dbReference>
<dbReference type="InterPro" id="IPR032311">
    <property type="entry name" value="DUF4982"/>
</dbReference>
<dbReference type="Gene3D" id="2.60.120.260">
    <property type="entry name" value="Galactose-binding domain-like"/>
    <property type="match status" value="1"/>
</dbReference>
<evidence type="ECO:0000256" key="4">
    <source>
        <dbReference type="SAM" id="SignalP"/>
    </source>
</evidence>
<proteinExistence type="inferred from homology"/>
<dbReference type="PROSITE" id="PS00608">
    <property type="entry name" value="GLYCOSYL_HYDROL_F2_2"/>
    <property type="match status" value="1"/>
</dbReference>
<dbReference type="AlphaFoldDB" id="A0A147HYH2"/>
<dbReference type="Pfam" id="PF00703">
    <property type="entry name" value="Glyco_hydro_2"/>
    <property type="match status" value="1"/>
</dbReference>
<dbReference type="OrthoDB" id="9758603at2"/>
<dbReference type="SUPFAM" id="SSF51445">
    <property type="entry name" value="(Trans)glycosidases"/>
    <property type="match status" value="1"/>
</dbReference>
<dbReference type="InterPro" id="IPR023232">
    <property type="entry name" value="Glyco_hydro_2_AS"/>
</dbReference>
<dbReference type="GO" id="GO:0005975">
    <property type="term" value="P:carbohydrate metabolic process"/>
    <property type="evidence" value="ECO:0007669"/>
    <property type="project" value="InterPro"/>
</dbReference>
<gene>
    <name evidence="9" type="ORF">NS334_13535</name>
</gene>
<sequence>MTVTRRALLASGIAVPALPPFAMAAPAVPYLDSGDAPAPFDIVPEPPFVADPSLLRLDTGWLFHKGDIVVPQPMGHEDTYHAAKAGVAPGAAGVAWDDSDWREVVLPHDWAMEEPVDPTANVAQGYRKRGIGWYRRTLQLPPEWRGKYLEIQLGAAATNATVWFNGINVAHSYSGYTAILIDITPYARFGEELNTLSVRVDADTMEGWWYEGAGLYRHNWLAVRDPVAIVTDGLHADPRRVDGRWTVPVALTVANNARQAATVQAEAVLFDAAGREIGRATGAVTIDPLDRGEARMTIAVADPKLWSVETPTLYRVEARLLRDGKAIDTRATRIGFRDLRFDAGTGFYLNGQHVKLKGVCVHQDHAGVGVAMPDALWDWRARRLKAMGCNAIRCSHHAPAPEMLDACDRLGILVMDENRNFNPSPDFLAQLEWLVRRDRNRPSVIMWSVFNEEPMQATEQGFEMVRRMAHVVKELDDSRPVTAAMNDGMFTPLNVSQAVDVVGINYQHRSYDPFHAAHPAKPMTSSEDTSAFMTRGVWKTDLAKHEMSSYDTEAADWGLTHHQSWKEIDTRAFVGGTFVWTGFDYHGEPTPFEWPTTSSLFGIMDLCGFAKMAFHLRRAQWEDAAPALAIAPHWTWPGREGQPIRVMVLSNADTVELSLNGKSLGKQKVDRLAMPEWQVPYQSGRLEAVAWRGGREIARTSVETVGAPVALQLIADRRTMLGTGTDVQPFTVAAVDARGRVVPGADARVTFAVTGGAVIGVGNGDPNDHDSEVEPVRRLFSGLAQALVRADAGAGTVTLTASAPGLKSARVMARVVKAEPLPALPPTRPVAQLTDWKRSEFVATRPDPLRVYAKNDMNSLLGARPGRLEQSRDAAAVWSTYRTTFVPRRRVAEQGGVVAFAEVVGRAEAWIDGERRAVKSDPAAGPLLVPFPKGAGEHALVLLVQAEPGQPSGLGKVVAVRER</sequence>
<comment type="similarity">
    <text evidence="1">Belongs to the glycosyl hydrolase 2 family.</text>
</comment>
<keyword evidence="10" id="KW-1185">Reference proteome</keyword>
<dbReference type="EMBL" id="LDTB01000059">
    <property type="protein sequence ID" value="KTT69951.1"/>
    <property type="molecule type" value="Genomic_DNA"/>
</dbReference>
<dbReference type="SUPFAM" id="SSF49785">
    <property type="entry name" value="Galactose-binding domain-like"/>
    <property type="match status" value="1"/>
</dbReference>
<dbReference type="InterPro" id="IPR040605">
    <property type="entry name" value="Glyco_hydro2_dom5"/>
</dbReference>
<dbReference type="SUPFAM" id="SSF49303">
    <property type="entry name" value="beta-Galactosidase/glucuronidase domain"/>
    <property type="match status" value="1"/>
</dbReference>
<dbReference type="InterPro" id="IPR051913">
    <property type="entry name" value="GH2_Domain-Containing"/>
</dbReference>
<evidence type="ECO:0000313" key="10">
    <source>
        <dbReference type="Proteomes" id="UP000074310"/>
    </source>
</evidence>
<evidence type="ECO:0000259" key="7">
    <source>
        <dbReference type="Pfam" id="PF16355"/>
    </source>
</evidence>
<dbReference type="InterPro" id="IPR017853">
    <property type="entry name" value="GH"/>
</dbReference>
<dbReference type="Proteomes" id="UP000074310">
    <property type="component" value="Unassembled WGS sequence"/>
</dbReference>
<dbReference type="InterPro" id="IPR048230">
    <property type="entry name" value="GalA-like"/>
</dbReference>
<name>A0A147HYH2_9SPHN</name>
<dbReference type="PANTHER" id="PTHR42732:SF1">
    <property type="entry name" value="BETA-MANNOSIDASE"/>
    <property type="match status" value="1"/>
</dbReference>
<protein>
    <submittedName>
        <fullName evidence="9">Beta-galactosidase</fullName>
    </submittedName>
</protein>
<evidence type="ECO:0000259" key="5">
    <source>
        <dbReference type="Pfam" id="PF00703"/>
    </source>
</evidence>
<dbReference type="NCBIfam" id="NF041462">
    <property type="entry name" value="GalA"/>
    <property type="match status" value="1"/>
</dbReference>
<dbReference type="Gene3D" id="2.60.40.10">
    <property type="entry name" value="Immunoglobulins"/>
    <property type="match status" value="3"/>
</dbReference>
<dbReference type="InterPro" id="IPR006103">
    <property type="entry name" value="Glyco_hydro_2_cat"/>
</dbReference>
<evidence type="ECO:0000259" key="6">
    <source>
        <dbReference type="Pfam" id="PF02836"/>
    </source>
</evidence>
<dbReference type="PANTHER" id="PTHR42732">
    <property type="entry name" value="BETA-GALACTOSIDASE"/>
    <property type="match status" value="1"/>
</dbReference>
<feature type="domain" description="DUF4982" evidence="7">
    <location>
        <begin position="641"/>
        <end position="698"/>
    </location>
</feature>
<organism evidence="9 10">
    <name type="scientific">Sphingomonas endophytica</name>
    <dbReference type="NCBI Taxonomy" id="869719"/>
    <lineage>
        <taxon>Bacteria</taxon>
        <taxon>Pseudomonadati</taxon>
        <taxon>Pseudomonadota</taxon>
        <taxon>Alphaproteobacteria</taxon>
        <taxon>Sphingomonadales</taxon>
        <taxon>Sphingomonadaceae</taxon>
        <taxon>Sphingomonas</taxon>
    </lineage>
</organism>
<dbReference type="InterPro" id="IPR013783">
    <property type="entry name" value="Ig-like_fold"/>
</dbReference>
<keyword evidence="3" id="KW-0326">Glycosidase</keyword>
<evidence type="ECO:0000313" key="9">
    <source>
        <dbReference type="EMBL" id="KTT69951.1"/>
    </source>
</evidence>
<dbReference type="RefSeq" id="WP_058756489.1">
    <property type="nucleotide sequence ID" value="NZ_LDTB01000059.1"/>
</dbReference>
<feature type="domain" description="Glycoside hydrolase family 2 catalytic" evidence="6">
    <location>
        <begin position="346"/>
        <end position="418"/>
    </location>
</feature>
<evidence type="ECO:0000256" key="1">
    <source>
        <dbReference type="ARBA" id="ARBA00007401"/>
    </source>
</evidence>